<dbReference type="InterPro" id="IPR036388">
    <property type="entry name" value="WH-like_DNA-bd_sf"/>
</dbReference>
<name>A0A0G0R714_9BACT</name>
<dbReference type="AlphaFoldDB" id="A0A0G0R714"/>
<sequence length="88" mass="10016">GTMLKVLPFAESGVSPREIAEVLGISYQSVVSSEKHLRRWGLIPESRVQRTRRLLSELTNLPDNFEARQGILDAISFQFYLGPIRIFL</sequence>
<dbReference type="Gene3D" id="1.10.10.10">
    <property type="entry name" value="Winged helix-like DNA-binding domain superfamily/Winged helix DNA-binding domain"/>
    <property type="match status" value="1"/>
</dbReference>
<dbReference type="EMBL" id="LBYI01000046">
    <property type="protein sequence ID" value="KKR48168.1"/>
    <property type="molecule type" value="Genomic_DNA"/>
</dbReference>
<organism evidence="1 2">
    <name type="scientific">Candidatus Curtissbacteria bacterium GW2011_GWA1_40_16</name>
    <dbReference type="NCBI Taxonomy" id="1618405"/>
    <lineage>
        <taxon>Bacteria</taxon>
        <taxon>Candidatus Curtissiibacteriota</taxon>
    </lineage>
</organism>
<protein>
    <submittedName>
        <fullName evidence="1">Uncharacterized protein</fullName>
    </submittedName>
</protein>
<accession>A0A0G0R714</accession>
<feature type="non-terminal residue" evidence="1">
    <location>
        <position position="1"/>
    </location>
</feature>
<proteinExistence type="predicted"/>
<evidence type="ECO:0000313" key="2">
    <source>
        <dbReference type="Proteomes" id="UP000034531"/>
    </source>
</evidence>
<evidence type="ECO:0000313" key="1">
    <source>
        <dbReference type="EMBL" id="KKR48168.1"/>
    </source>
</evidence>
<reference evidence="1 2" key="1">
    <citation type="journal article" date="2015" name="Nature">
        <title>rRNA introns, odd ribosomes, and small enigmatic genomes across a large radiation of phyla.</title>
        <authorList>
            <person name="Brown C.T."/>
            <person name="Hug L.A."/>
            <person name="Thomas B.C."/>
            <person name="Sharon I."/>
            <person name="Castelle C.J."/>
            <person name="Singh A."/>
            <person name="Wilkins M.J."/>
            <person name="Williams K.H."/>
            <person name="Banfield J.F."/>
        </authorList>
    </citation>
    <scope>NUCLEOTIDE SEQUENCE [LARGE SCALE GENOMIC DNA]</scope>
</reference>
<dbReference type="Proteomes" id="UP000034531">
    <property type="component" value="Unassembled WGS sequence"/>
</dbReference>
<gene>
    <name evidence="1" type="ORF">UT84_C0046G0001</name>
</gene>
<comment type="caution">
    <text evidence="1">The sequence shown here is derived from an EMBL/GenBank/DDBJ whole genome shotgun (WGS) entry which is preliminary data.</text>
</comment>